<gene>
    <name evidence="2" type="primary">CSE1L</name>
    <name evidence="2" type="ORF">TNCT_441431</name>
</gene>
<dbReference type="InterPro" id="IPR016024">
    <property type="entry name" value="ARM-type_fold"/>
</dbReference>
<comment type="caution">
    <text evidence="2">The sequence shown here is derived from an EMBL/GenBank/DDBJ whole genome shotgun (WGS) entry which is preliminary data.</text>
</comment>
<dbReference type="AlphaFoldDB" id="A0A8X6LSG5"/>
<protein>
    <submittedName>
        <fullName evidence="2">Exportin-2</fullName>
    </submittedName>
</protein>
<dbReference type="SUPFAM" id="SSF48371">
    <property type="entry name" value="ARM repeat"/>
    <property type="match status" value="1"/>
</dbReference>
<keyword evidence="3" id="KW-1185">Reference proteome</keyword>
<feature type="domain" description="Exportin-2 C-terminal" evidence="1">
    <location>
        <begin position="16"/>
        <end position="96"/>
    </location>
</feature>
<evidence type="ECO:0000259" key="1">
    <source>
        <dbReference type="Pfam" id="PF03378"/>
    </source>
</evidence>
<evidence type="ECO:0000313" key="2">
    <source>
        <dbReference type="EMBL" id="GFR20350.1"/>
    </source>
</evidence>
<dbReference type="Proteomes" id="UP000887116">
    <property type="component" value="Unassembled WGS sequence"/>
</dbReference>
<proteinExistence type="predicted"/>
<dbReference type="EMBL" id="BMAO01037812">
    <property type="protein sequence ID" value="GFR20350.1"/>
    <property type="molecule type" value="Genomic_DNA"/>
</dbReference>
<dbReference type="InterPro" id="IPR005043">
    <property type="entry name" value="XPO2_C"/>
</dbReference>
<dbReference type="GO" id="GO:0031267">
    <property type="term" value="F:small GTPase binding"/>
    <property type="evidence" value="ECO:0007669"/>
    <property type="project" value="InterPro"/>
</dbReference>
<sequence length="101" mass="11189">MPKLRVVHTYAAHAIERVFTMKGEGSNPCFTSADLQPMAELILNNLFATLEQPGSSENEYIMKAVMRTFSLLQEAVVPFLGVLLPKLTFKLSQVSKVSGLF</sequence>
<name>A0A8X6LSG5_TRICU</name>
<dbReference type="OrthoDB" id="3268246at2759"/>
<dbReference type="Pfam" id="PF03378">
    <property type="entry name" value="CAS_CSE1"/>
    <property type="match status" value="1"/>
</dbReference>
<dbReference type="Gene3D" id="1.25.10.10">
    <property type="entry name" value="Leucine-rich Repeat Variant"/>
    <property type="match status" value="1"/>
</dbReference>
<evidence type="ECO:0000313" key="3">
    <source>
        <dbReference type="Proteomes" id="UP000887116"/>
    </source>
</evidence>
<dbReference type="InterPro" id="IPR011989">
    <property type="entry name" value="ARM-like"/>
</dbReference>
<reference evidence="2" key="1">
    <citation type="submission" date="2020-07" db="EMBL/GenBank/DDBJ databases">
        <title>Multicomponent nature underlies the extraordinary mechanical properties of spider dragline silk.</title>
        <authorList>
            <person name="Kono N."/>
            <person name="Nakamura H."/>
            <person name="Mori M."/>
            <person name="Yoshida Y."/>
            <person name="Ohtoshi R."/>
            <person name="Malay A.D."/>
            <person name="Moran D.A.P."/>
            <person name="Tomita M."/>
            <person name="Numata K."/>
            <person name="Arakawa K."/>
        </authorList>
    </citation>
    <scope>NUCLEOTIDE SEQUENCE</scope>
</reference>
<accession>A0A8X6LSG5</accession>
<organism evidence="2 3">
    <name type="scientific">Trichonephila clavata</name>
    <name type="common">Joro spider</name>
    <name type="synonym">Nephila clavata</name>
    <dbReference type="NCBI Taxonomy" id="2740835"/>
    <lineage>
        <taxon>Eukaryota</taxon>
        <taxon>Metazoa</taxon>
        <taxon>Ecdysozoa</taxon>
        <taxon>Arthropoda</taxon>
        <taxon>Chelicerata</taxon>
        <taxon>Arachnida</taxon>
        <taxon>Araneae</taxon>
        <taxon>Araneomorphae</taxon>
        <taxon>Entelegynae</taxon>
        <taxon>Araneoidea</taxon>
        <taxon>Nephilidae</taxon>
        <taxon>Trichonephila</taxon>
    </lineage>
</organism>